<name>A0ABT9P7R7_9ACTN</name>
<protein>
    <submittedName>
        <fullName evidence="3">Uncharacterized protein</fullName>
    </submittedName>
</protein>
<accession>A0ABT9P7R7</accession>
<organism evidence="3 4">
    <name type="scientific">Kineosporia succinea</name>
    <dbReference type="NCBI Taxonomy" id="84632"/>
    <lineage>
        <taxon>Bacteria</taxon>
        <taxon>Bacillati</taxon>
        <taxon>Actinomycetota</taxon>
        <taxon>Actinomycetes</taxon>
        <taxon>Kineosporiales</taxon>
        <taxon>Kineosporiaceae</taxon>
        <taxon>Kineosporia</taxon>
    </lineage>
</organism>
<feature type="transmembrane region" description="Helical" evidence="2">
    <location>
        <begin position="6"/>
        <end position="29"/>
    </location>
</feature>
<feature type="region of interest" description="Disordered" evidence="1">
    <location>
        <begin position="80"/>
        <end position="99"/>
    </location>
</feature>
<evidence type="ECO:0000313" key="3">
    <source>
        <dbReference type="EMBL" id="MDP9828742.1"/>
    </source>
</evidence>
<proteinExistence type="predicted"/>
<keyword evidence="2" id="KW-0472">Membrane</keyword>
<dbReference type="EMBL" id="JAUSQZ010000001">
    <property type="protein sequence ID" value="MDP9828742.1"/>
    <property type="molecule type" value="Genomic_DNA"/>
</dbReference>
<evidence type="ECO:0000256" key="2">
    <source>
        <dbReference type="SAM" id="Phobius"/>
    </source>
</evidence>
<gene>
    <name evidence="3" type="ORF">J2S57_004491</name>
</gene>
<reference evidence="3 4" key="1">
    <citation type="submission" date="2023-07" db="EMBL/GenBank/DDBJ databases">
        <title>Sequencing the genomes of 1000 actinobacteria strains.</title>
        <authorList>
            <person name="Klenk H.-P."/>
        </authorList>
    </citation>
    <scope>NUCLEOTIDE SEQUENCE [LARGE SCALE GENOMIC DNA]</scope>
    <source>
        <strain evidence="3 4">DSM 44388</strain>
    </source>
</reference>
<keyword evidence="2" id="KW-0812">Transmembrane</keyword>
<dbReference type="Proteomes" id="UP001235712">
    <property type="component" value="Unassembled WGS sequence"/>
</dbReference>
<evidence type="ECO:0000313" key="4">
    <source>
        <dbReference type="Proteomes" id="UP001235712"/>
    </source>
</evidence>
<keyword evidence="2" id="KW-1133">Transmembrane helix</keyword>
<dbReference type="RefSeq" id="WP_307246235.1">
    <property type="nucleotide sequence ID" value="NZ_JAUSQZ010000001.1"/>
</dbReference>
<keyword evidence="4" id="KW-1185">Reference proteome</keyword>
<evidence type="ECO:0000256" key="1">
    <source>
        <dbReference type="SAM" id="MobiDB-lite"/>
    </source>
</evidence>
<comment type="caution">
    <text evidence="3">The sequence shown here is derived from an EMBL/GenBank/DDBJ whole genome shotgun (WGS) entry which is preliminary data.</text>
</comment>
<sequence>MSVWWWVLIWVVMVLAALGLFAMIGLDLWRKAKALLSELGTASDRFSEISAAMEQVAEQAQSREPAVFTDPLELRQERYLDRQGRAARPIRRAGQGSAR</sequence>